<accession>A0A3L9YWL7</accession>
<evidence type="ECO:0000313" key="2">
    <source>
        <dbReference type="Proteomes" id="UP000271339"/>
    </source>
</evidence>
<name>A0A3L9YWL7_9FLAO</name>
<dbReference type="AlphaFoldDB" id="A0A3L9YWL7"/>
<gene>
    <name evidence="1" type="ORF">BXY75_1594</name>
</gene>
<keyword evidence="2" id="KW-1185">Reference proteome</keyword>
<evidence type="ECO:0000313" key="1">
    <source>
        <dbReference type="EMBL" id="RMA64714.1"/>
    </source>
</evidence>
<dbReference type="RefSeq" id="WP_121907149.1">
    <property type="nucleotide sequence ID" value="NZ_REFC01000012.1"/>
</dbReference>
<dbReference type="OrthoDB" id="9788332at2"/>
<proteinExistence type="predicted"/>
<dbReference type="EMBL" id="REFC01000012">
    <property type="protein sequence ID" value="RMA64714.1"/>
    <property type="molecule type" value="Genomic_DNA"/>
</dbReference>
<comment type="caution">
    <text evidence="1">The sequence shown here is derived from an EMBL/GenBank/DDBJ whole genome shotgun (WGS) entry which is preliminary data.</text>
</comment>
<reference evidence="1 2" key="1">
    <citation type="submission" date="2018-10" db="EMBL/GenBank/DDBJ databases">
        <title>Genomic Encyclopedia of Archaeal and Bacterial Type Strains, Phase II (KMG-II): from individual species to whole genera.</title>
        <authorList>
            <person name="Goeker M."/>
        </authorList>
    </citation>
    <scope>NUCLEOTIDE SEQUENCE [LARGE SCALE GENOMIC DNA]</scope>
    <source>
        <strain evidence="1 2">DSM 23424</strain>
    </source>
</reference>
<dbReference type="Proteomes" id="UP000271339">
    <property type="component" value="Unassembled WGS sequence"/>
</dbReference>
<protein>
    <submittedName>
        <fullName evidence="1">Uncharacterized protein (DUF2141 family)</fullName>
    </submittedName>
</protein>
<sequence length="138" mass="15273">MQTILTYLTLLCTGLILQAQNTVDLKITGFENNDGQAMIALYNSEDSFLATRYKGSLLEIKNKEVSTSFSDLPDGIYAVSIVHDEDKNGKLNMIMGFIPSEETGSSNDAPANFGPPTWEDAKFELRNGEVVKMQIKMN</sequence>
<organism evidence="1 2">
    <name type="scientific">Ulvibacter antarcticus</name>
    <dbReference type="NCBI Taxonomy" id="442714"/>
    <lineage>
        <taxon>Bacteria</taxon>
        <taxon>Pseudomonadati</taxon>
        <taxon>Bacteroidota</taxon>
        <taxon>Flavobacteriia</taxon>
        <taxon>Flavobacteriales</taxon>
        <taxon>Flavobacteriaceae</taxon>
        <taxon>Ulvibacter</taxon>
    </lineage>
</organism>
<dbReference type="InterPro" id="IPR018673">
    <property type="entry name" value="DUF2141"/>
</dbReference>
<dbReference type="Pfam" id="PF09912">
    <property type="entry name" value="DUF2141"/>
    <property type="match status" value="1"/>
</dbReference>